<reference evidence="1" key="1">
    <citation type="submission" date="2018-05" db="EMBL/GenBank/DDBJ databases">
        <authorList>
            <person name="Lanie J.A."/>
            <person name="Ng W.-L."/>
            <person name="Kazmierczak K.M."/>
            <person name="Andrzejewski T.M."/>
            <person name="Davidsen T.M."/>
            <person name="Wayne K.J."/>
            <person name="Tettelin H."/>
            <person name="Glass J.I."/>
            <person name="Rusch D."/>
            <person name="Podicherti R."/>
            <person name="Tsui H.-C.T."/>
            <person name="Winkler M.E."/>
        </authorList>
    </citation>
    <scope>NUCLEOTIDE SEQUENCE</scope>
</reference>
<dbReference type="AlphaFoldDB" id="A0A382Q2Q1"/>
<organism evidence="1">
    <name type="scientific">marine metagenome</name>
    <dbReference type="NCBI Taxonomy" id="408172"/>
    <lineage>
        <taxon>unclassified sequences</taxon>
        <taxon>metagenomes</taxon>
        <taxon>ecological metagenomes</taxon>
    </lineage>
</organism>
<gene>
    <name evidence="1" type="ORF">METZ01_LOCUS332062</name>
</gene>
<sequence>MTNTKGRRRGAGIAAGLVALSLIAGACGGGGDEEAEEA</sequence>
<dbReference type="PROSITE" id="PS51257">
    <property type="entry name" value="PROKAR_LIPOPROTEIN"/>
    <property type="match status" value="1"/>
</dbReference>
<feature type="non-terminal residue" evidence="1">
    <location>
        <position position="38"/>
    </location>
</feature>
<dbReference type="EMBL" id="UINC01111183">
    <property type="protein sequence ID" value="SVC79208.1"/>
    <property type="molecule type" value="Genomic_DNA"/>
</dbReference>
<name>A0A382Q2Q1_9ZZZZ</name>
<proteinExistence type="predicted"/>
<accession>A0A382Q2Q1</accession>
<protein>
    <submittedName>
        <fullName evidence="1">Uncharacterized protein</fullName>
    </submittedName>
</protein>
<evidence type="ECO:0000313" key="1">
    <source>
        <dbReference type="EMBL" id="SVC79208.1"/>
    </source>
</evidence>